<evidence type="ECO:0000256" key="5">
    <source>
        <dbReference type="ARBA" id="ARBA00023136"/>
    </source>
</evidence>
<dbReference type="RefSeq" id="WP_353713593.1">
    <property type="nucleotide sequence ID" value="NZ_CP159280.1"/>
</dbReference>
<comment type="subcellular location">
    <subcellularLocation>
        <location evidence="1">Cell membrane</location>
        <topology evidence="1">Multi-pass membrane protein</topology>
    </subcellularLocation>
</comment>
<sequence length="377" mass="39045">MATTNAAIAAPEQQDVHRLKSGSLGLIGILLLAFSSAAPLVGCLGNIPLAVAFGNGVGAPAGFIVAMVVLLCFAVGYVAMTRRLSATGGFYSFISNGLNKPLGLASGLSLMLGYLCVEVAVLGAIGYFGAAALEQATGIKIPWLVIAGLALVLAAVASYFGVELSAKVLGVLFIFEIAILAIVNGAIFINGGPEGVSLEPVNPVNAFGGIAPGIGIFFAFWSWLGFEVVPNYAEEAKNPRKLVPLATYLAVLGIGLILFITAWATITGFGMGRVVEETTGQLGQSYISLAHTFVGPWAVDCINVLIITGCFASILALHQTVSRYIYAIAREGVLFPSKLGHTHSRYGSPHHAAVATFFGAALVLGLFTAFYFAAPSA</sequence>
<evidence type="ECO:0000313" key="7">
    <source>
        <dbReference type="EMBL" id="XCH13906.1"/>
    </source>
</evidence>
<feature type="transmembrane region" description="Helical" evidence="6">
    <location>
        <begin position="297"/>
        <end position="317"/>
    </location>
</feature>
<dbReference type="InterPro" id="IPR050367">
    <property type="entry name" value="APC_superfamily"/>
</dbReference>
<reference evidence="7" key="1">
    <citation type="submission" date="2024-06" db="EMBL/GenBank/DDBJ databases">
        <title>Biodegradation of dimethachlon by Arthrobacter sp. K5: mechanistic insights and ecological implications.</title>
        <authorList>
            <person name="Hu S."/>
            <person name="Lu P."/>
        </authorList>
    </citation>
    <scope>NUCLEOTIDE SEQUENCE</scope>
    <source>
        <strain evidence="7">K5</strain>
        <plasmid evidence="7">unnamed</plasmid>
    </source>
</reference>
<evidence type="ECO:0000256" key="4">
    <source>
        <dbReference type="ARBA" id="ARBA00022989"/>
    </source>
</evidence>
<feature type="transmembrane region" description="Helical" evidence="6">
    <location>
        <begin position="141"/>
        <end position="162"/>
    </location>
</feature>
<name>A0AAU8EYW9_9MICC</name>
<feature type="transmembrane region" description="Helical" evidence="6">
    <location>
        <begin position="169"/>
        <end position="189"/>
    </location>
</feature>
<evidence type="ECO:0000256" key="1">
    <source>
        <dbReference type="ARBA" id="ARBA00004651"/>
    </source>
</evidence>
<dbReference type="Gene3D" id="1.20.1740.10">
    <property type="entry name" value="Amino acid/polyamine transporter I"/>
    <property type="match status" value="1"/>
</dbReference>
<dbReference type="InterPro" id="IPR002293">
    <property type="entry name" value="AA/rel_permease1"/>
</dbReference>
<dbReference type="GO" id="GO:0005886">
    <property type="term" value="C:plasma membrane"/>
    <property type="evidence" value="ECO:0007669"/>
    <property type="project" value="UniProtKB-SubCell"/>
</dbReference>
<keyword evidence="2" id="KW-1003">Cell membrane</keyword>
<organism evidence="7">
    <name type="scientific">Arthrobacter sp. K5</name>
    <dbReference type="NCBI Taxonomy" id="2839623"/>
    <lineage>
        <taxon>Bacteria</taxon>
        <taxon>Bacillati</taxon>
        <taxon>Actinomycetota</taxon>
        <taxon>Actinomycetes</taxon>
        <taxon>Micrococcales</taxon>
        <taxon>Micrococcaceae</taxon>
        <taxon>Arthrobacter</taxon>
    </lineage>
</organism>
<feature type="transmembrane region" description="Helical" evidence="6">
    <location>
        <begin position="59"/>
        <end position="80"/>
    </location>
</feature>
<feature type="transmembrane region" description="Helical" evidence="6">
    <location>
        <begin position="101"/>
        <end position="129"/>
    </location>
</feature>
<dbReference type="Pfam" id="PF13520">
    <property type="entry name" value="AA_permease_2"/>
    <property type="match status" value="1"/>
</dbReference>
<dbReference type="EMBL" id="CP159280">
    <property type="protein sequence ID" value="XCH13906.1"/>
    <property type="molecule type" value="Genomic_DNA"/>
</dbReference>
<keyword evidence="5 6" id="KW-0472">Membrane</keyword>
<gene>
    <name evidence="7" type="ORF">ABRP34_22645</name>
</gene>
<keyword evidence="7" id="KW-0614">Plasmid</keyword>
<evidence type="ECO:0000256" key="3">
    <source>
        <dbReference type="ARBA" id="ARBA00022692"/>
    </source>
</evidence>
<feature type="transmembrane region" description="Helical" evidence="6">
    <location>
        <begin position="352"/>
        <end position="374"/>
    </location>
</feature>
<evidence type="ECO:0000256" key="6">
    <source>
        <dbReference type="SAM" id="Phobius"/>
    </source>
</evidence>
<dbReference type="PANTHER" id="PTHR42770:SF16">
    <property type="entry name" value="AMINO ACID PERMEASE"/>
    <property type="match status" value="1"/>
</dbReference>
<feature type="transmembrane region" description="Helical" evidence="6">
    <location>
        <begin position="245"/>
        <end position="266"/>
    </location>
</feature>
<dbReference type="GO" id="GO:0022857">
    <property type="term" value="F:transmembrane transporter activity"/>
    <property type="evidence" value="ECO:0007669"/>
    <property type="project" value="InterPro"/>
</dbReference>
<keyword evidence="4 6" id="KW-1133">Transmembrane helix</keyword>
<protein>
    <submittedName>
        <fullName evidence="7">APC family permease</fullName>
    </submittedName>
</protein>
<geneLocation type="plasmid" evidence="7">
    <name>unnamed</name>
</geneLocation>
<keyword evidence="3 6" id="KW-0812">Transmembrane</keyword>
<dbReference type="PANTHER" id="PTHR42770">
    <property type="entry name" value="AMINO ACID TRANSPORTER-RELATED"/>
    <property type="match status" value="1"/>
</dbReference>
<dbReference type="PIRSF" id="PIRSF006060">
    <property type="entry name" value="AA_transporter"/>
    <property type="match status" value="1"/>
</dbReference>
<feature type="transmembrane region" description="Helical" evidence="6">
    <location>
        <begin position="24"/>
        <end position="47"/>
    </location>
</feature>
<proteinExistence type="predicted"/>
<evidence type="ECO:0000256" key="2">
    <source>
        <dbReference type="ARBA" id="ARBA00022475"/>
    </source>
</evidence>
<accession>A0AAU8EYW9</accession>
<dbReference type="AlphaFoldDB" id="A0AAU8EYW9"/>
<feature type="transmembrane region" description="Helical" evidence="6">
    <location>
        <begin position="209"/>
        <end position="233"/>
    </location>
</feature>